<dbReference type="AlphaFoldDB" id="A0A517TYA8"/>
<accession>A0A517TYA8</accession>
<proteinExistence type="predicted"/>
<feature type="signal peptide" evidence="1">
    <location>
        <begin position="1"/>
        <end position="30"/>
    </location>
</feature>
<keyword evidence="1" id="KW-0732">Signal</keyword>
<feature type="domain" description="Ice-binding protein C-terminal" evidence="2">
    <location>
        <begin position="189"/>
        <end position="212"/>
    </location>
</feature>
<evidence type="ECO:0000313" key="3">
    <source>
        <dbReference type="EMBL" id="QDT73363.1"/>
    </source>
</evidence>
<sequence length="215" mass="22338" precursor="true">MKFLSRNRVGAVVALLTAVCLSASPAESFASIQFELDSFSVSTHSAGPGLLINTDSSVISPTLESFSLDVGQSVTGDLFRIWTDEAAWNLDDASPQNASVSFNFSQPAPTFGGGVSGETYGATIFFASGGVLDWNNGPFILSFGPNGDGKLQVTLSDEVFNPGPGFTFRSGRDYGATVEATFTLLQAPAVPEPATLLLWGGLGLAGVAAGRRFVA</sequence>
<evidence type="ECO:0000313" key="4">
    <source>
        <dbReference type="Proteomes" id="UP000317909"/>
    </source>
</evidence>
<keyword evidence="4" id="KW-1185">Reference proteome</keyword>
<evidence type="ECO:0000256" key="1">
    <source>
        <dbReference type="SAM" id="SignalP"/>
    </source>
</evidence>
<protein>
    <recommendedName>
        <fullName evidence="2">Ice-binding protein C-terminal domain-containing protein</fullName>
    </recommendedName>
</protein>
<name>A0A517TYA8_9BACT</name>
<dbReference type="Proteomes" id="UP000317909">
    <property type="component" value="Chromosome"/>
</dbReference>
<dbReference type="Pfam" id="PF07589">
    <property type="entry name" value="PEP-CTERM"/>
    <property type="match status" value="1"/>
</dbReference>
<feature type="chain" id="PRO_5021965058" description="Ice-binding protein C-terminal domain-containing protein" evidence="1">
    <location>
        <begin position="31"/>
        <end position="215"/>
    </location>
</feature>
<organism evidence="3 4">
    <name type="scientific">Lacipirellula limnantheis</name>
    <dbReference type="NCBI Taxonomy" id="2528024"/>
    <lineage>
        <taxon>Bacteria</taxon>
        <taxon>Pseudomonadati</taxon>
        <taxon>Planctomycetota</taxon>
        <taxon>Planctomycetia</taxon>
        <taxon>Pirellulales</taxon>
        <taxon>Lacipirellulaceae</taxon>
        <taxon>Lacipirellula</taxon>
    </lineage>
</organism>
<dbReference type="OrthoDB" id="6363790at2"/>
<reference evidence="3 4" key="1">
    <citation type="submission" date="2019-02" db="EMBL/GenBank/DDBJ databases">
        <title>Deep-cultivation of Planctomycetes and their phenomic and genomic characterization uncovers novel biology.</title>
        <authorList>
            <person name="Wiegand S."/>
            <person name="Jogler M."/>
            <person name="Boedeker C."/>
            <person name="Pinto D."/>
            <person name="Vollmers J."/>
            <person name="Rivas-Marin E."/>
            <person name="Kohn T."/>
            <person name="Peeters S.H."/>
            <person name="Heuer A."/>
            <person name="Rast P."/>
            <person name="Oberbeckmann S."/>
            <person name="Bunk B."/>
            <person name="Jeske O."/>
            <person name="Meyerdierks A."/>
            <person name="Storesund J.E."/>
            <person name="Kallscheuer N."/>
            <person name="Luecker S."/>
            <person name="Lage O.M."/>
            <person name="Pohl T."/>
            <person name="Merkel B.J."/>
            <person name="Hornburger P."/>
            <person name="Mueller R.-W."/>
            <person name="Bruemmer F."/>
            <person name="Labrenz M."/>
            <person name="Spormann A.M."/>
            <person name="Op den Camp H."/>
            <person name="Overmann J."/>
            <person name="Amann R."/>
            <person name="Jetten M.S.M."/>
            <person name="Mascher T."/>
            <person name="Medema M.H."/>
            <person name="Devos D.P."/>
            <person name="Kaster A.-K."/>
            <person name="Ovreas L."/>
            <person name="Rohde M."/>
            <person name="Galperin M.Y."/>
            <person name="Jogler C."/>
        </authorList>
    </citation>
    <scope>NUCLEOTIDE SEQUENCE [LARGE SCALE GENOMIC DNA]</scope>
    <source>
        <strain evidence="3 4">I41</strain>
    </source>
</reference>
<evidence type="ECO:0000259" key="2">
    <source>
        <dbReference type="Pfam" id="PF07589"/>
    </source>
</evidence>
<dbReference type="InterPro" id="IPR013424">
    <property type="entry name" value="Ice-binding_C"/>
</dbReference>
<dbReference type="KEGG" id="llh:I41_25520"/>
<dbReference type="EMBL" id="CP036339">
    <property type="protein sequence ID" value="QDT73363.1"/>
    <property type="molecule type" value="Genomic_DNA"/>
</dbReference>
<gene>
    <name evidence="3" type="ORF">I41_25520</name>
</gene>
<dbReference type="RefSeq" id="WP_145432963.1">
    <property type="nucleotide sequence ID" value="NZ_CP036339.1"/>
</dbReference>